<dbReference type="STRING" id="47500.AF333_00770"/>
<gene>
    <name evidence="1" type="ORF">AF333_00770</name>
    <name evidence="2" type="ORF">SAMN04487909_105129</name>
</gene>
<dbReference type="Pfam" id="PF08812">
    <property type="entry name" value="YtxC"/>
    <property type="match status" value="1"/>
</dbReference>
<accession>A0A0D1YJR3</accession>
<protein>
    <submittedName>
        <fullName evidence="2">Putative sporulation protein YtxC</fullName>
    </submittedName>
</protein>
<dbReference type="RefSeq" id="WP_043063818.1">
    <property type="nucleotide sequence ID" value="NZ_BJOA01000082.1"/>
</dbReference>
<dbReference type="InterPro" id="IPR014199">
    <property type="entry name" value="Spore_YtxC"/>
</dbReference>
<sequence length="295" mass="35265">MRRVQLSFPYTDERFLPQFRSSLYDEMEKACSVLQFCIQEDEDRRYRHFHCQGWPKEEHTILVHEAWMSALANAVRIYVSAKEEEWIFRRIAHHRCYNRTVGKARLFRYISEHIRNRCEEGEDRKAYNKHRVEQEVIAYLENHHVLQLDGFFRFRLREYIEELCESVDVSIEQYIAEEEHEALLQRLQAFFFALPYHTGLLRLVHTSRFEFTYYNEAWERLVPSVPIHLPTEVESAYIDEEAAIIAALAAFSPERIIIYTRWPSSGPIATLERVFADRITICTDFSFPITPVDYP</sequence>
<evidence type="ECO:0000313" key="2">
    <source>
        <dbReference type="EMBL" id="SDI56719.1"/>
    </source>
</evidence>
<organism evidence="1 3">
    <name type="scientific">Aneurinibacillus migulanus</name>
    <name type="common">Bacillus migulanus</name>
    <dbReference type="NCBI Taxonomy" id="47500"/>
    <lineage>
        <taxon>Bacteria</taxon>
        <taxon>Bacillati</taxon>
        <taxon>Bacillota</taxon>
        <taxon>Bacilli</taxon>
        <taxon>Bacillales</taxon>
        <taxon>Paenibacillaceae</taxon>
        <taxon>Aneurinibacillus group</taxon>
        <taxon>Aneurinibacillus</taxon>
    </lineage>
</organism>
<evidence type="ECO:0000313" key="4">
    <source>
        <dbReference type="Proteomes" id="UP000182836"/>
    </source>
</evidence>
<dbReference type="EMBL" id="LGUG01000002">
    <property type="protein sequence ID" value="KON99300.1"/>
    <property type="molecule type" value="Genomic_DNA"/>
</dbReference>
<reference evidence="1 3" key="1">
    <citation type="submission" date="2015-07" db="EMBL/GenBank/DDBJ databases">
        <title>Fjat-14205 dsm 2895.</title>
        <authorList>
            <person name="Liu B."/>
            <person name="Wang J."/>
            <person name="Zhu Y."/>
            <person name="Liu G."/>
            <person name="Chen Q."/>
            <person name="Chen Z."/>
            <person name="Lan J."/>
            <person name="Che J."/>
            <person name="Ge C."/>
            <person name="Shi H."/>
            <person name="Pan Z."/>
            <person name="Liu X."/>
        </authorList>
    </citation>
    <scope>NUCLEOTIDE SEQUENCE [LARGE SCALE GENOMIC DNA]</scope>
    <source>
        <strain evidence="1 3">DSM 2895</strain>
    </source>
</reference>
<dbReference type="AlphaFoldDB" id="A0A0D1YJR3"/>
<dbReference type="Proteomes" id="UP000182836">
    <property type="component" value="Unassembled WGS sequence"/>
</dbReference>
<evidence type="ECO:0000313" key="3">
    <source>
        <dbReference type="Proteomes" id="UP000037269"/>
    </source>
</evidence>
<name>A0A0D1YJR3_ANEMI</name>
<reference evidence="2 4" key="2">
    <citation type="submission" date="2016-10" db="EMBL/GenBank/DDBJ databases">
        <authorList>
            <person name="de Groot N.N."/>
        </authorList>
    </citation>
    <scope>NUCLEOTIDE SEQUENCE [LARGE SCALE GENOMIC DNA]</scope>
    <source>
        <strain evidence="2 4">DSM 2895</strain>
    </source>
</reference>
<evidence type="ECO:0000313" key="1">
    <source>
        <dbReference type="EMBL" id="KON99300.1"/>
    </source>
</evidence>
<dbReference type="EMBL" id="FNED01000005">
    <property type="protein sequence ID" value="SDI56719.1"/>
    <property type="molecule type" value="Genomic_DNA"/>
</dbReference>
<keyword evidence="3" id="KW-1185">Reference proteome</keyword>
<proteinExistence type="predicted"/>
<dbReference type="GeneID" id="42303747"/>
<dbReference type="OrthoDB" id="2986513at2"/>
<dbReference type="PATRIC" id="fig|47500.8.peg.1210"/>
<dbReference type="Proteomes" id="UP000037269">
    <property type="component" value="Unassembled WGS sequence"/>
</dbReference>